<protein>
    <submittedName>
        <fullName evidence="1">Uncharacterized protein</fullName>
    </submittedName>
</protein>
<sequence>MIKLNEMFFTYIPIKTKCVEFVLYLCSRGLIAKGLEDMIALFHVSWLIKLGVK</sequence>
<organism evidence="1">
    <name type="scientific">Rhizophagus irregularis (strain DAOM 181602 / DAOM 197198 / MUCL 43194)</name>
    <name type="common">Arbuscular mycorrhizal fungus</name>
    <name type="synonym">Glomus intraradices</name>
    <dbReference type="NCBI Taxonomy" id="747089"/>
    <lineage>
        <taxon>Eukaryota</taxon>
        <taxon>Fungi</taxon>
        <taxon>Fungi incertae sedis</taxon>
        <taxon>Mucoromycota</taxon>
        <taxon>Glomeromycotina</taxon>
        <taxon>Glomeromycetes</taxon>
        <taxon>Glomerales</taxon>
        <taxon>Glomeraceae</taxon>
        <taxon>Rhizophagus</taxon>
    </lineage>
</organism>
<reference evidence="1" key="1">
    <citation type="submission" date="2013-07" db="EMBL/GenBank/DDBJ databases">
        <title>The genome of an arbuscular mycorrhizal fungus provides insights into the evolution of the oldest plant symbiosis.</title>
        <authorList>
            <consortium name="DOE Joint Genome Institute"/>
            <person name="Tisserant E."/>
            <person name="Malbreil M."/>
            <person name="Kuo A."/>
            <person name="Kohler A."/>
            <person name="Symeonidi A."/>
            <person name="Balestrini R."/>
            <person name="Charron P."/>
            <person name="Duensing N."/>
            <person name="Frei-dit-Frey N."/>
            <person name="Gianinazzi-Pearson V."/>
            <person name="Gilbert B."/>
            <person name="Handa Y."/>
            <person name="Hijri M."/>
            <person name="Kaul R."/>
            <person name="Kawaguchi M."/>
            <person name="Krajinski F."/>
            <person name="Lammers P."/>
            <person name="Lapierre D."/>
            <person name="Masclaux F.G."/>
            <person name="Murat C."/>
            <person name="Morin E."/>
            <person name="Ndikumana S."/>
            <person name="Pagni M."/>
            <person name="Petitpierre D."/>
            <person name="Requena N."/>
            <person name="Rosikiewicz P."/>
            <person name="Riley R."/>
            <person name="Saito K."/>
            <person name="San Clemente H."/>
            <person name="Shapiro H."/>
            <person name="van Tuinen D."/>
            <person name="Becard G."/>
            <person name="Bonfante P."/>
            <person name="Paszkowski U."/>
            <person name="Shachar-Hill Y."/>
            <person name="Young J.P."/>
            <person name="Sanders I.R."/>
            <person name="Henrissat B."/>
            <person name="Rensing S.A."/>
            <person name="Grigoriev I.V."/>
            <person name="Corradi N."/>
            <person name="Roux C."/>
            <person name="Martin F."/>
        </authorList>
    </citation>
    <scope>NUCLEOTIDE SEQUENCE</scope>
    <source>
        <strain evidence="1">DAOM 197198</strain>
    </source>
</reference>
<name>U9TDG4_RHIID</name>
<gene>
    <name evidence="1" type="ORF">GLOINDRAFT_34494</name>
</gene>
<accession>U9TDG4</accession>
<proteinExistence type="predicted"/>
<evidence type="ECO:0000313" key="1">
    <source>
        <dbReference type="EMBL" id="ESA06194.1"/>
    </source>
</evidence>
<dbReference type="EMBL" id="KI291940">
    <property type="protein sequence ID" value="ESA06194.1"/>
    <property type="molecule type" value="Genomic_DNA"/>
</dbReference>
<dbReference type="HOGENOM" id="CLU_3069885_0_0_1"/>
<dbReference type="AlphaFoldDB" id="U9TDG4"/>